<keyword evidence="5" id="KW-1185">Reference proteome</keyword>
<evidence type="ECO:0000313" key="5">
    <source>
        <dbReference type="Proteomes" id="UP001652442"/>
    </source>
</evidence>
<feature type="compositionally biased region" description="Basic and acidic residues" evidence="2">
    <location>
        <begin position="33"/>
        <end position="51"/>
    </location>
</feature>
<reference evidence="4 5" key="1">
    <citation type="journal article" date="2021" name="ISME Commun">
        <title>Automated analysis of genomic sequences facilitates high-throughput and comprehensive description of bacteria.</title>
        <authorList>
            <person name="Hitch T.C.A."/>
        </authorList>
    </citation>
    <scope>NUCLEOTIDE SEQUENCE [LARGE SCALE GENOMIC DNA]</scope>
    <source>
        <strain evidence="4 5">Sanger_109</strain>
    </source>
</reference>
<feature type="region of interest" description="Disordered" evidence="2">
    <location>
        <begin position="33"/>
        <end position="55"/>
    </location>
</feature>
<name>A0ABT2TFF2_9FIRM</name>
<dbReference type="EMBL" id="JAOQJQ010000001">
    <property type="protein sequence ID" value="MCU6760923.1"/>
    <property type="molecule type" value="Genomic_DNA"/>
</dbReference>
<feature type="coiled-coil region" evidence="1">
    <location>
        <begin position="99"/>
        <end position="126"/>
    </location>
</feature>
<protein>
    <recommendedName>
        <fullName evidence="6">Cell division protein FtsL</fullName>
    </recommendedName>
</protein>
<proteinExistence type="predicted"/>
<dbReference type="Proteomes" id="UP001652442">
    <property type="component" value="Unassembled WGS sequence"/>
</dbReference>
<sequence>MGDYNRRTSNKRVSDRYTYIQGNTVRKLETAPKRVPVRTREEELRLREKQRSAKRNRQNALLMNKGYVIFLTAATIVCAMVCGMYIHMQASMTINMKQVSSLETQISELKTDNDAAEKRLDTTMNLDQVKDKAQSDLGMSYPASGQIKYYSVDSSDYMNQYGSIPGK</sequence>
<feature type="transmembrane region" description="Helical" evidence="3">
    <location>
        <begin position="67"/>
        <end position="88"/>
    </location>
</feature>
<evidence type="ECO:0000256" key="1">
    <source>
        <dbReference type="SAM" id="Coils"/>
    </source>
</evidence>
<accession>A0ABT2TFF2</accession>
<comment type="caution">
    <text evidence="4">The sequence shown here is derived from an EMBL/GenBank/DDBJ whole genome shotgun (WGS) entry which is preliminary data.</text>
</comment>
<keyword evidence="1" id="KW-0175">Coiled coil</keyword>
<evidence type="ECO:0000256" key="2">
    <source>
        <dbReference type="SAM" id="MobiDB-lite"/>
    </source>
</evidence>
<keyword evidence="3" id="KW-0472">Membrane</keyword>
<dbReference type="RefSeq" id="WP_158423801.1">
    <property type="nucleotide sequence ID" value="NZ_JAOQJQ010000001.1"/>
</dbReference>
<keyword evidence="3" id="KW-0812">Transmembrane</keyword>
<gene>
    <name evidence="4" type="ORF">OCV88_01065</name>
</gene>
<keyword evidence="3" id="KW-1133">Transmembrane helix</keyword>
<evidence type="ECO:0008006" key="6">
    <source>
        <dbReference type="Google" id="ProtNLM"/>
    </source>
</evidence>
<organism evidence="4 5">
    <name type="scientific">Brotonthovivens ammoniilytica</name>
    <dbReference type="NCBI Taxonomy" id="2981725"/>
    <lineage>
        <taxon>Bacteria</taxon>
        <taxon>Bacillati</taxon>
        <taxon>Bacillota</taxon>
        <taxon>Clostridia</taxon>
        <taxon>Lachnospirales</taxon>
        <taxon>Lachnospiraceae</taxon>
        <taxon>Brotonthovivens</taxon>
    </lineage>
</organism>
<evidence type="ECO:0000256" key="3">
    <source>
        <dbReference type="SAM" id="Phobius"/>
    </source>
</evidence>
<evidence type="ECO:0000313" key="4">
    <source>
        <dbReference type="EMBL" id="MCU6760923.1"/>
    </source>
</evidence>